<sequence>MHTCQFAWQGNIKWIVLLRFNNSELAGAAFGG</sequence>
<organism evidence="1">
    <name type="scientific">Arundo donax</name>
    <name type="common">Giant reed</name>
    <name type="synonym">Donax arundinaceus</name>
    <dbReference type="NCBI Taxonomy" id="35708"/>
    <lineage>
        <taxon>Eukaryota</taxon>
        <taxon>Viridiplantae</taxon>
        <taxon>Streptophyta</taxon>
        <taxon>Embryophyta</taxon>
        <taxon>Tracheophyta</taxon>
        <taxon>Spermatophyta</taxon>
        <taxon>Magnoliopsida</taxon>
        <taxon>Liliopsida</taxon>
        <taxon>Poales</taxon>
        <taxon>Poaceae</taxon>
        <taxon>PACMAD clade</taxon>
        <taxon>Arundinoideae</taxon>
        <taxon>Arundineae</taxon>
        <taxon>Arundo</taxon>
    </lineage>
</organism>
<name>A0A0A9F4B3_ARUDO</name>
<proteinExistence type="predicted"/>
<dbReference type="AlphaFoldDB" id="A0A0A9F4B3"/>
<evidence type="ECO:0000313" key="1">
    <source>
        <dbReference type="EMBL" id="JAE04996.1"/>
    </source>
</evidence>
<dbReference type="EMBL" id="GBRH01192900">
    <property type="protein sequence ID" value="JAE04996.1"/>
    <property type="molecule type" value="Transcribed_RNA"/>
</dbReference>
<accession>A0A0A9F4B3</accession>
<protein>
    <submittedName>
        <fullName evidence="1">Uncharacterized protein</fullName>
    </submittedName>
</protein>
<reference evidence="1" key="2">
    <citation type="journal article" date="2015" name="Data Brief">
        <title>Shoot transcriptome of the giant reed, Arundo donax.</title>
        <authorList>
            <person name="Barrero R.A."/>
            <person name="Guerrero F.D."/>
            <person name="Moolhuijzen P."/>
            <person name="Goolsby J.A."/>
            <person name="Tidwell J."/>
            <person name="Bellgard S.E."/>
            <person name="Bellgard M.I."/>
        </authorList>
    </citation>
    <scope>NUCLEOTIDE SEQUENCE</scope>
    <source>
        <tissue evidence="1">Shoot tissue taken approximately 20 cm above the soil surface</tissue>
    </source>
</reference>
<reference evidence="1" key="1">
    <citation type="submission" date="2014-09" db="EMBL/GenBank/DDBJ databases">
        <authorList>
            <person name="Magalhaes I.L.F."/>
            <person name="Oliveira U."/>
            <person name="Santos F.R."/>
            <person name="Vidigal T.H.D.A."/>
            <person name="Brescovit A.D."/>
            <person name="Santos A.J."/>
        </authorList>
    </citation>
    <scope>NUCLEOTIDE SEQUENCE</scope>
    <source>
        <tissue evidence="1">Shoot tissue taken approximately 20 cm above the soil surface</tissue>
    </source>
</reference>